<dbReference type="EMBL" id="CP014501">
    <property type="protein sequence ID" value="ANB13045.1"/>
    <property type="molecule type" value="Genomic_DNA"/>
</dbReference>
<gene>
    <name evidence="2" type="ORF">AWJ20_1323</name>
</gene>
<accession>A0A167DLK1</accession>
<dbReference type="KEGG" id="slb:AWJ20_1323"/>
<dbReference type="OrthoDB" id="5792673at2759"/>
<dbReference type="InterPro" id="IPR046341">
    <property type="entry name" value="SET_dom_sf"/>
</dbReference>
<dbReference type="SUPFAM" id="SSF82199">
    <property type="entry name" value="SET domain"/>
    <property type="match status" value="1"/>
</dbReference>
<dbReference type="RefSeq" id="XP_018735522.1">
    <property type="nucleotide sequence ID" value="XM_018878194.1"/>
</dbReference>
<dbReference type="AlphaFoldDB" id="A0A167DLK1"/>
<dbReference type="Pfam" id="PF00856">
    <property type="entry name" value="SET"/>
    <property type="match status" value="1"/>
</dbReference>
<dbReference type="PROSITE" id="PS50280">
    <property type="entry name" value="SET"/>
    <property type="match status" value="1"/>
</dbReference>
<dbReference type="GeneID" id="30033113"/>
<dbReference type="InterPro" id="IPR001214">
    <property type="entry name" value="SET_dom"/>
</dbReference>
<keyword evidence="3" id="KW-1185">Reference proteome</keyword>
<evidence type="ECO:0000313" key="3">
    <source>
        <dbReference type="Proteomes" id="UP000189580"/>
    </source>
</evidence>
<evidence type="ECO:0000259" key="1">
    <source>
        <dbReference type="PROSITE" id="PS50280"/>
    </source>
</evidence>
<dbReference type="Gene3D" id="2.170.270.10">
    <property type="entry name" value="SET domain"/>
    <property type="match status" value="1"/>
</dbReference>
<feature type="domain" description="SET" evidence="1">
    <location>
        <begin position="50"/>
        <end position="170"/>
    </location>
</feature>
<sequence length="180" mass="19956">MSASKPKNWPEGLIFVTRNVYSKKLAADELAAIGHDVKKQATVRAQNPSNLVKIKKILDPKHPAYGQNGLFAARKLAPGSHVIDYLGYVHNSQDTDPTSDYDIQLDKQSGIAIDAQKWGTEARMINDYRGIQSKPNVKFDDHYVDGQLRVAVFVLNQPISAGDELCINYGKGFWQARVGS</sequence>
<organism evidence="2 3">
    <name type="scientific">Sugiyamaella lignohabitans</name>
    <dbReference type="NCBI Taxonomy" id="796027"/>
    <lineage>
        <taxon>Eukaryota</taxon>
        <taxon>Fungi</taxon>
        <taxon>Dikarya</taxon>
        <taxon>Ascomycota</taxon>
        <taxon>Saccharomycotina</taxon>
        <taxon>Dipodascomycetes</taxon>
        <taxon>Dipodascales</taxon>
        <taxon>Trichomonascaceae</taxon>
        <taxon>Sugiyamaella</taxon>
    </lineage>
</organism>
<dbReference type="Proteomes" id="UP000189580">
    <property type="component" value="Chromosome a"/>
</dbReference>
<evidence type="ECO:0000313" key="2">
    <source>
        <dbReference type="EMBL" id="ANB13045.1"/>
    </source>
</evidence>
<name>A0A167DLK1_9ASCO</name>
<reference evidence="2 3" key="1">
    <citation type="submission" date="2016-02" db="EMBL/GenBank/DDBJ databases">
        <title>Complete genome sequence and transcriptome regulation of the pentose utilising yeast Sugiyamaella lignohabitans.</title>
        <authorList>
            <person name="Bellasio M."/>
            <person name="Peymann A."/>
            <person name="Valli M."/>
            <person name="Sipitzky M."/>
            <person name="Graf A."/>
            <person name="Sauer M."/>
            <person name="Marx H."/>
            <person name="Mattanovich D."/>
        </authorList>
    </citation>
    <scope>NUCLEOTIDE SEQUENCE [LARGE SCALE GENOMIC DNA]</scope>
    <source>
        <strain evidence="2 3">CBS 10342</strain>
    </source>
</reference>
<proteinExistence type="predicted"/>
<protein>
    <recommendedName>
        <fullName evidence="1">SET domain-containing protein</fullName>
    </recommendedName>
</protein>